<dbReference type="Proteomes" id="UP000005039">
    <property type="component" value="Unassembled WGS sequence"/>
</dbReference>
<proteinExistence type="predicted"/>
<dbReference type="InterPro" id="IPR003594">
    <property type="entry name" value="HATPase_dom"/>
</dbReference>
<evidence type="ECO:0000259" key="8">
    <source>
        <dbReference type="Pfam" id="PF02518"/>
    </source>
</evidence>
<dbReference type="Pfam" id="PF02518">
    <property type="entry name" value="HATPase_c"/>
    <property type="match status" value="1"/>
</dbReference>
<keyword evidence="2" id="KW-1003">Cell membrane</keyword>
<dbReference type="Gene3D" id="3.30.450.20">
    <property type="entry name" value="PAS domain"/>
    <property type="match status" value="2"/>
</dbReference>
<name>I0R531_9FIRM</name>
<keyword evidence="11" id="KW-0418">Kinase</keyword>
<feature type="transmembrane region" description="Helical" evidence="7">
    <location>
        <begin position="286"/>
        <end position="308"/>
    </location>
</feature>
<dbReference type="GO" id="GO:0000155">
    <property type="term" value="F:phosphorelay sensor kinase activity"/>
    <property type="evidence" value="ECO:0007669"/>
    <property type="project" value="InterPro"/>
</dbReference>
<dbReference type="Gene3D" id="3.30.565.10">
    <property type="entry name" value="Histidine kinase-like ATPase, C-terminal domain"/>
    <property type="match status" value="1"/>
</dbReference>
<evidence type="ECO:0000259" key="10">
    <source>
        <dbReference type="Pfam" id="PF06580"/>
    </source>
</evidence>
<reference evidence="11 12" key="1">
    <citation type="submission" date="2012-03" db="EMBL/GenBank/DDBJ databases">
        <authorList>
            <person name="Durkin A.S."/>
            <person name="McCorrison J."/>
            <person name="Torralba M."/>
            <person name="Gillis M."/>
            <person name="Methe B."/>
            <person name="Sutton G."/>
            <person name="Nelson K.E."/>
        </authorList>
    </citation>
    <scope>NUCLEOTIDE SEQUENCE [LARGE SCALE GENOMIC DNA]</scope>
    <source>
        <strain evidence="11 12">F0468</strain>
    </source>
</reference>
<evidence type="ECO:0000256" key="5">
    <source>
        <dbReference type="ARBA" id="ARBA00023136"/>
    </source>
</evidence>
<gene>
    <name evidence="11" type="ORF">HMPREF9970_1880</name>
</gene>
<dbReference type="InterPro" id="IPR010559">
    <property type="entry name" value="Sig_transdc_His_kin_internal"/>
</dbReference>
<keyword evidence="6" id="KW-0175">Coiled coil</keyword>
<dbReference type="Pfam" id="PF06580">
    <property type="entry name" value="His_kinase"/>
    <property type="match status" value="1"/>
</dbReference>
<evidence type="ECO:0000256" key="1">
    <source>
        <dbReference type="ARBA" id="ARBA00004651"/>
    </source>
</evidence>
<evidence type="ECO:0000256" key="2">
    <source>
        <dbReference type="ARBA" id="ARBA00022475"/>
    </source>
</evidence>
<sequence length="570" mass="64364">MKTELKFFSKLHVRISLTFLLFSLSIILLLSGSIYHFTSDMLIKNDIVRTRTMVNQTGEYISSYLKKLGDFSNIIAEHKDIKSALAKSSPEALESISSLIHLAKEVDKNISAVAVISKNGFAITGDSDMSITLSEDMMDEEWYKKALASNRMPMLSKTGHSAFASDKGAWTISVYREITGQNNEHLGVVLIDISYNFIEDYIKNLDLGKSGYVYIMSETGDIIYHPNEDIFNDTKKSEELKSLMDGDITDGKVVYEGIINNSSWKLFGVASSDNLKILQKNLTKNILILSCILIILSLFIGIIASKILSEPITRLKIAMIDMDKKWTHIKISTDITEVSELEYEYNRLIDRIKALTENITKEEKARRVFELKMLQSQINPHFLYNTLDTILWLSELNENEAVIKVTSALGKLLRFSLSTDLDFVSIKDEIEHVKNYLEIQKIRYEDMLVYEIDSIDNLKDAFIPKLIIQPIVENAIYHGLRPNGGGKINISFESFDNDIIIIVSDNGKGFDTAKLKEDSRSDNKIYLGGIGIKNVDHRIKLLCGDNYGISIKSAPGMGTKVIIKLREKSS</sequence>
<dbReference type="SUPFAM" id="SSF103190">
    <property type="entry name" value="Sensory domain-like"/>
    <property type="match status" value="1"/>
</dbReference>
<accession>I0R531</accession>
<dbReference type="Pfam" id="PF02743">
    <property type="entry name" value="dCache_1"/>
    <property type="match status" value="1"/>
</dbReference>
<feature type="domain" description="Signal transduction histidine kinase internal region" evidence="10">
    <location>
        <begin position="370"/>
        <end position="447"/>
    </location>
</feature>
<dbReference type="OrthoDB" id="9809348at2"/>
<dbReference type="InterPro" id="IPR036890">
    <property type="entry name" value="HATPase_C_sf"/>
</dbReference>
<feature type="domain" description="Cache" evidence="9">
    <location>
        <begin position="49"/>
        <end position="245"/>
    </location>
</feature>
<evidence type="ECO:0000313" key="11">
    <source>
        <dbReference type="EMBL" id="EIC94789.1"/>
    </source>
</evidence>
<evidence type="ECO:0000256" key="7">
    <source>
        <dbReference type="SAM" id="Phobius"/>
    </source>
</evidence>
<dbReference type="Gene3D" id="6.10.340.10">
    <property type="match status" value="1"/>
</dbReference>
<organism evidence="11 12">
    <name type="scientific">Lachnoanaerobaculum saburreum F0468</name>
    <dbReference type="NCBI Taxonomy" id="1095750"/>
    <lineage>
        <taxon>Bacteria</taxon>
        <taxon>Bacillati</taxon>
        <taxon>Bacillota</taxon>
        <taxon>Clostridia</taxon>
        <taxon>Lachnospirales</taxon>
        <taxon>Lachnospiraceae</taxon>
        <taxon>Lachnoanaerobaculum</taxon>
    </lineage>
</organism>
<protein>
    <submittedName>
        <fullName evidence="11">Cache domain / histidine kinase / GHKL domain multi-domain protein</fullName>
    </submittedName>
</protein>
<dbReference type="InterPro" id="IPR051552">
    <property type="entry name" value="HptR"/>
</dbReference>
<evidence type="ECO:0000256" key="4">
    <source>
        <dbReference type="ARBA" id="ARBA00022989"/>
    </source>
</evidence>
<dbReference type="eggNOG" id="COG2972">
    <property type="taxonomic scope" value="Bacteria"/>
</dbReference>
<dbReference type="InterPro" id="IPR029151">
    <property type="entry name" value="Sensor-like_sf"/>
</dbReference>
<keyword evidence="5 7" id="KW-0472">Membrane</keyword>
<evidence type="ECO:0000256" key="3">
    <source>
        <dbReference type="ARBA" id="ARBA00022692"/>
    </source>
</evidence>
<feature type="domain" description="Histidine kinase/HSP90-like ATPase" evidence="8">
    <location>
        <begin position="465"/>
        <end position="567"/>
    </location>
</feature>
<keyword evidence="3 7" id="KW-0812">Transmembrane</keyword>
<dbReference type="RefSeq" id="WP_008754889.1">
    <property type="nucleotide sequence ID" value="NZ_AJGH01000119.1"/>
</dbReference>
<feature type="coiled-coil region" evidence="6">
    <location>
        <begin position="338"/>
        <end position="365"/>
    </location>
</feature>
<dbReference type="EMBL" id="AJGH01000119">
    <property type="protein sequence ID" value="EIC94789.1"/>
    <property type="molecule type" value="Genomic_DNA"/>
</dbReference>
<comment type="subcellular location">
    <subcellularLocation>
        <location evidence="1">Cell membrane</location>
        <topology evidence="1">Multi-pass membrane protein</topology>
    </subcellularLocation>
</comment>
<feature type="transmembrane region" description="Helical" evidence="7">
    <location>
        <begin position="15"/>
        <end position="37"/>
    </location>
</feature>
<dbReference type="GO" id="GO:0005886">
    <property type="term" value="C:plasma membrane"/>
    <property type="evidence" value="ECO:0007669"/>
    <property type="project" value="UniProtKB-SubCell"/>
</dbReference>
<dbReference type="InterPro" id="IPR033479">
    <property type="entry name" value="dCache_1"/>
</dbReference>
<dbReference type="AlphaFoldDB" id="I0R531"/>
<evidence type="ECO:0000256" key="6">
    <source>
        <dbReference type="SAM" id="Coils"/>
    </source>
</evidence>
<dbReference type="PANTHER" id="PTHR42713">
    <property type="entry name" value="HISTIDINE KINASE-RELATED"/>
    <property type="match status" value="1"/>
</dbReference>
<keyword evidence="4 7" id="KW-1133">Transmembrane helix</keyword>
<dbReference type="PATRIC" id="fig|1095750.3.peg.2390"/>
<evidence type="ECO:0000259" key="9">
    <source>
        <dbReference type="Pfam" id="PF02743"/>
    </source>
</evidence>
<keyword evidence="11" id="KW-0808">Transferase</keyword>
<dbReference type="SUPFAM" id="SSF55874">
    <property type="entry name" value="ATPase domain of HSP90 chaperone/DNA topoisomerase II/histidine kinase"/>
    <property type="match status" value="1"/>
</dbReference>
<evidence type="ECO:0000313" key="12">
    <source>
        <dbReference type="Proteomes" id="UP000005039"/>
    </source>
</evidence>
<dbReference type="PANTHER" id="PTHR42713:SF2">
    <property type="entry name" value="TWO-COMPONENT SENSOR KINASE YESM"/>
    <property type="match status" value="1"/>
</dbReference>
<dbReference type="CDD" id="cd18773">
    <property type="entry name" value="PDC1_HK_sensor"/>
    <property type="match status" value="1"/>
</dbReference>
<comment type="caution">
    <text evidence="11">The sequence shown here is derived from an EMBL/GenBank/DDBJ whole genome shotgun (WGS) entry which is preliminary data.</text>
</comment>
<keyword evidence="12" id="KW-1185">Reference proteome</keyword>